<comment type="caution">
    <text evidence="2">The sequence shown here is derived from an EMBL/GenBank/DDBJ whole genome shotgun (WGS) entry which is preliminary data.</text>
</comment>
<sequence length="148" mass="16153">MERSVCSQSIHHHLLRFACSPLTGVFRPVRPGEHVALSAADRPLPPLSAARRRAAPVQTCAPSLSVLMPRLSHRSSWPSPCHPVGTYLPSKQPYAGRRDKYTSPSSLASPLPPLPFPSRPSPNPSSSFDLVCSSLCFLRLPASEHRDL</sequence>
<proteinExistence type="predicted"/>
<gene>
    <name evidence="2" type="ORF">PVAP13_7NG403025</name>
</gene>
<evidence type="ECO:0000313" key="3">
    <source>
        <dbReference type="Proteomes" id="UP000823388"/>
    </source>
</evidence>
<reference evidence="2" key="1">
    <citation type="submission" date="2020-05" db="EMBL/GenBank/DDBJ databases">
        <title>WGS assembly of Panicum virgatum.</title>
        <authorList>
            <person name="Lovell J.T."/>
            <person name="Jenkins J."/>
            <person name="Shu S."/>
            <person name="Juenger T.E."/>
            <person name="Schmutz J."/>
        </authorList>
    </citation>
    <scope>NUCLEOTIDE SEQUENCE</scope>
    <source>
        <strain evidence="2">AP13</strain>
    </source>
</reference>
<dbReference type="EMBL" id="CM029050">
    <property type="protein sequence ID" value="KAG2568720.1"/>
    <property type="molecule type" value="Genomic_DNA"/>
</dbReference>
<keyword evidence="3" id="KW-1185">Reference proteome</keyword>
<dbReference type="AlphaFoldDB" id="A0A8T0Q4A6"/>
<feature type="region of interest" description="Disordered" evidence="1">
    <location>
        <begin position="75"/>
        <end position="125"/>
    </location>
</feature>
<accession>A0A8T0Q4A6</accession>
<name>A0A8T0Q4A6_PANVG</name>
<evidence type="ECO:0000313" key="2">
    <source>
        <dbReference type="EMBL" id="KAG2568720.1"/>
    </source>
</evidence>
<protein>
    <submittedName>
        <fullName evidence="2">Uncharacterized protein</fullName>
    </submittedName>
</protein>
<feature type="compositionally biased region" description="Pro residues" evidence="1">
    <location>
        <begin position="110"/>
        <end position="123"/>
    </location>
</feature>
<dbReference type="Proteomes" id="UP000823388">
    <property type="component" value="Chromosome 7N"/>
</dbReference>
<evidence type="ECO:0000256" key="1">
    <source>
        <dbReference type="SAM" id="MobiDB-lite"/>
    </source>
</evidence>
<organism evidence="2 3">
    <name type="scientific">Panicum virgatum</name>
    <name type="common">Blackwell switchgrass</name>
    <dbReference type="NCBI Taxonomy" id="38727"/>
    <lineage>
        <taxon>Eukaryota</taxon>
        <taxon>Viridiplantae</taxon>
        <taxon>Streptophyta</taxon>
        <taxon>Embryophyta</taxon>
        <taxon>Tracheophyta</taxon>
        <taxon>Spermatophyta</taxon>
        <taxon>Magnoliopsida</taxon>
        <taxon>Liliopsida</taxon>
        <taxon>Poales</taxon>
        <taxon>Poaceae</taxon>
        <taxon>PACMAD clade</taxon>
        <taxon>Panicoideae</taxon>
        <taxon>Panicodae</taxon>
        <taxon>Paniceae</taxon>
        <taxon>Panicinae</taxon>
        <taxon>Panicum</taxon>
        <taxon>Panicum sect. Hiantes</taxon>
    </lineage>
</organism>